<dbReference type="InterPro" id="IPR033643">
    <property type="entry name" value="SYLF_SH3YL1-like"/>
</dbReference>
<keyword evidence="2 3" id="KW-0728">SH3 domain</keyword>
<dbReference type="GO" id="GO:0051017">
    <property type="term" value="P:actin filament bundle assembly"/>
    <property type="evidence" value="ECO:0007669"/>
    <property type="project" value="TreeGrafter"/>
</dbReference>
<comment type="similarity">
    <text evidence="1">Belongs to the SH3YL1 family.</text>
</comment>
<feature type="domain" description="SH3" evidence="5">
    <location>
        <begin position="364"/>
        <end position="423"/>
    </location>
</feature>
<reference evidence="7" key="1">
    <citation type="submission" date="2016-05" db="EMBL/GenBank/DDBJ databases">
        <title>Comparative genomics of biotechnologically important yeasts.</title>
        <authorList>
            <consortium name="DOE Joint Genome Institute"/>
            <person name="Riley R."/>
            <person name="Haridas S."/>
            <person name="Wolfe K.H."/>
            <person name="Lopes M.R."/>
            <person name="Hittinger C.T."/>
            <person name="Goker M."/>
            <person name="Salamov A."/>
            <person name="Wisecaver J."/>
            <person name="Long T.M."/>
            <person name="Aerts A.L."/>
            <person name="Barry K."/>
            <person name="Choi C."/>
            <person name="Clum A."/>
            <person name="Coughlan A.Y."/>
            <person name="Deshpande S."/>
            <person name="Douglass A.P."/>
            <person name="Hanson S.J."/>
            <person name="Klenk H.-P."/>
            <person name="Labutti K."/>
            <person name="Lapidus A."/>
            <person name="Lindquist E."/>
            <person name="Lipzen A."/>
            <person name="Meier-Kolthoff J.P."/>
            <person name="Ohm R.A."/>
            <person name="Otillar R.P."/>
            <person name="Pangilinan J."/>
            <person name="Peng Y."/>
            <person name="Rokas A."/>
            <person name="Rosa C.A."/>
            <person name="Scheuner C."/>
            <person name="Sibirny A.A."/>
            <person name="Slot J.C."/>
            <person name="Stielow J.B."/>
            <person name="Sun H."/>
            <person name="Kurtzman C.P."/>
            <person name="Blackwell M."/>
            <person name="Grigoriev I.V."/>
            <person name="Jeffries T.W."/>
        </authorList>
    </citation>
    <scope>NUCLEOTIDE SEQUENCE [LARGE SCALE GENOMIC DNA]</scope>
    <source>
        <strain evidence="7">DSM 1968</strain>
    </source>
</reference>
<dbReference type="GO" id="GO:0051666">
    <property type="term" value="P:actin cortical patch localization"/>
    <property type="evidence" value="ECO:0007669"/>
    <property type="project" value="TreeGrafter"/>
</dbReference>
<feature type="compositionally biased region" description="Polar residues" evidence="4">
    <location>
        <begin position="310"/>
        <end position="323"/>
    </location>
</feature>
<protein>
    <submittedName>
        <fullName evidence="6">DUF500-domain-containing protein</fullName>
    </submittedName>
</protein>
<dbReference type="STRING" id="1344418.A0A1D2VI06"/>
<dbReference type="EMBL" id="KV454480">
    <property type="protein sequence ID" value="ODV61291.1"/>
    <property type="molecule type" value="Genomic_DNA"/>
</dbReference>
<evidence type="ECO:0000259" key="5">
    <source>
        <dbReference type="PROSITE" id="PS50002"/>
    </source>
</evidence>
<dbReference type="GO" id="GO:0051015">
    <property type="term" value="F:actin filament binding"/>
    <property type="evidence" value="ECO:0007669"/>
    <property type="project" value="TreeGrafter"/>
</dbReference>
<dbReference type="Proteomes" id="UP000095038">
    <property type="component" value="Unassembled WGS sequence"/>
</dbReference>
<dbReference type="InterPro" id="IPR007461">
    <property type="entry name" value="Ysc84_actin-binding"/>
</dbReference>
<dbReference type="GO" id="GO:0035091">
    <property type="term" value="F:phosphatidylinositol binding"/>
    <property type="evidence" value="ECO:0007669"/>
    <property type="project" value="TreeGrafter"/>
</dbReference>
<dbReference type="PANTHER" id="PTHR15629">
    <property type="entry name" value="SH3YL1 PROTEIN"/>
    <property type="match status" value="1"/>
</dbReference>
<dbReference type="Gene3D" id="2.30.30.40">
    <property type="entry name" value="SH3 Domains"/>
    <property type="match status" value="1"/>
</dbReference>
<name>A0A1D2VI06_9ASCO</name>
<evidence type="ECO:0000256" key="1">
    <source>
        <dbReference type="ARBA" id="ARBA00007761"/>
    </source>
</evidence>
<dbReference type="GO" id="GO:0030479">
    <property type="term" value="C:actin cortical patch"/>
    <property type="evidence" value="ECO:0007669"/>
    <property type="project" value="TreeGrafter"/>
</dbReference>
<dbReference type="FunCoup" id="A0A1D2VI06">
    <property type="interactions" value="281"/>
</dbReference>
<organism evidence="6 7">
    <name type="scientific">Ascoidea rubescens DSM 1968</name>
    <dbReference type="NCBI Taxonomy" id="1344418"/>
    <lineage>
        <taxon>Eukaryota</taxon>
        <taxon>Fungi</taxon>
        <taxon>Dikarya</taxon>
        <taxon>Ascomycota</taxon>
        <taxon>Saccharomycotina</taxon>
        <taxon>Saccharomycetes</taxon>
        <taxon>Ascoideaceae</taxon>
        <taxon>Ascoidea</taxon>
    </lineage>
</organism>
<dbReference type="InterPro" id="IPR001452">
    <property type="entry name" value="SH3_domain"/>
</dbReference>
<feature type="compositionally biased region" description="Polar residues" evidence="4">
    <location>
        <begin position="237"/>
        <end position="261"/>
    </location>
</feature>
<dbReference type="RefSeq" id="XP_020047598.1">
    <property type="nucleotide sequence ID" value="XM_020193296.1"/>
</dbReference>
<dbReference type="CDD" id="cd11525">
    <property type="entry name" value="SYLF_SH3YL1_like"/>
    <property type="match status" value="1"/>
</dbReference>
<dbReference type="Pfam" id="PF04366">
    <property type="entry name" value="Ysc84"/>
    <property type="match status" value="1"/>
</dbReference>
<accession>A0A1D2VI06</accession>
<evidence type="ECO:0000313" key="6">
    <source>
        <dbReference type="EMBL" id="ODV61291.1"/>
    </source>
</evidence>
<keyword evidence="7" id="KW-1185">Reference proteome</keyword>
<dbReference type="InterPro" id="IPR036028">
    <property type="entry name" value="SH3-like_dom_sf"/>
</dbReference>
<dbReference type="PANTHER" id="PTHR15629:SF2">
    <property type="entry name" value="SH3 DOMAIN-CONTAINING YSC84-LIKE PROTEIN 1"/>
    <property type="match status" value="1"/>
</dbReference>
<dbReference type="FunFam" id="2.30.30.40:FF:000100">
    <property type="entry name" value="SH3 domain-containing YSC84-like protein 1"/>
    <property type="match status" value="1"/>
</dbReference>
<feature type="region of interest" description="Disordered" evidence="4">
    <location>
        <begin position="235"/>
        <end position="367"/>
    </location>
</feature>
<evidence type="ECO:0000256" key="2">
    <source>
        <dbReference type="ARBA" id="ARBA00022443"/>
    </source>
</evidence>
<dbReference type="Pfam" id="PF00018">
    <property type="entry name" value="SH3_1"/>
    <property type="match status" value="1"/>
</dbReference>
<dbReference type="SUPFAM" id="SSF50044">
    <property type="entry name" value="SH3-domain"/>
    <property type="match status" value="1"/>
</dbReference>
<proteinExistence type="inferred from homology"/>
<evidence type="ECO:0000256" key="3">
    <source>
        <dbReference type="PROSITE-ProRule" id="PRU00192"/>
    </source>
</evidence>
<gene>
    <name evidence="6" type="ORF">ASCRUDRAFT_75983</name>
</gene>
<dbReference type="AlphaFoldDB" id="A0A1D2VI06"/>
<dbReference type="SMART" id="SM00326">
    <property type="entry name" value="SH3"/>
    <property type="match status" value="1"/>
</dbReference>
<evidence type="ECO:0000313" key="7">
    <source>
        <dbReference type="Proteomes" id="UP000095038"/>
    </source>
</evidence>
<feature type="compositionally biased region" description="Low complexity" evidence="4">
    <location>
        <begin position="335"/>
        <end position="349"/>
    </location>
</feature>
<evidence type="ECO:0000256" key="4">
    <source>
        <dbReference type="SAM" id="MobiDB-lite"/>
    </source>
</evidence>
<sequence length="423" mass="46283">MGLNNPVPRSLKSESLKAAKVLASFIKPNQVFGTDHVIPPDILRNAKGLAIITVLKAGFLFSGRVGSGVIVARLPDGSWSAPSAIVTGGAGVGGQIGAEITDFVFILNTKKAVETFAQFGSMTLGGNISLAAGPIGRNAEAAGTASLKSVAAIFSYSKTKGLFAGISLEGSLIFERRDANRKFYGPGCTSKMILSGRVQPPPACEPLMRILDSRAFSTALNFNYNSNGDDDYYNDIPSYSNDSNESSPRNSFRNSARNISTRFSRNSNHSSHRRDYDNYVRNNDNSSDDDFDRYSDDNHRNTHTGHNNNSINNSSKRQTSTSSWEDDVYDRNRSRSSNTENNSTKNNESFYRQPPPPPKQSNSKPGYTATALYTFKGEQDGDLRFKKGDVIHITKKTETTDDWWAGECNGQEGIFPANYVNVE</sequence>
<dbReference type="InterPro" id="IPR051702">
    <property type="entry name" value="SH3_domain_YSC84-like"/>
</dbReference>
<dbReference type="InParanoid" id="A0A1D2VI06"/>
<dbReference type="PRINTS" id="PR00452">
    <property type="entry name" value="SH3DOMAIN"/>
</dbReference>
<dbReference type="GeneID" id="30966932"/>
<dbReference type="PROSITE" id="PS50002">
    <property type="entry name" value="SH3"/>
    <property type="match status" value="1"/>
</dbReference>
<dbReference type="OrthoDB" id="443981at2759"/>